<dbReference type="EMBL" id="LRDC01000013">
    <property type="protein sequence ID" value="KVX02458.1"/>
    <property type="molecule type" value="Genomic_DNA"/>
</dbReference>
<dbReference type="InterPro" id="IPR036145">
    <property type="entry name" value="MinC_C_sf"/>
</dbReference>
<dbReference type="Gene3D" id="3.30.70.260">
    <property type="match status" value="1"/>
</dbReference>
<feature type="domain" description="Septum formation inhibitor MinC N-terminal" evidence="8">
    <location>
        <begin position="6"/>
        <end position="75"/>
    </location>
</feature>
<evidence type="ECO:0000259" key="7">
    <source>
        <dbReference type="Pfam" id="PF03775"/>
    </source>
</evidence>
<protein>
    <recommendedName>
        <fullName evidence="6">Probable septum site-determining protein MinC</fullName>
    </recommendedName>
</protein>
<evidence type="ECO:0000256" key="2">
    <source>
        <dbReference type="ARBA" id="ARBA00022618"/>
    </source>
</evidence>
<gene>
    <name evidence="6 9" type="primary">minC</name>
    <name evidence="9" type="ORF">AWJ07_14115</name>
</gene>
<evidence type="ECO:0000256" key="5">
    <source>
        <dbReference type="ARBA" id="ARBA00025606"/>
    </source>
</evidence>
<keyword evidence="4 6" id="KW-0131">Cell cycle</keyword>
<evidence type="ECO:0000256" key="3">
    <source>
        <dbReference type="ARBA" id="ARBA00023210"/>
    </source>
</evidence>
<dbReference type="InterPro" id="IPR013033">
    <property type="entry name" value="MinC"/>
</dbReference>
<organism evidence="9">
    <name type="scientific">Shewanella frigidimarina</name>
    <dbReference type="NCBI Taxonomy" id="56812"/>
    <lineage>
        <taxon>Bacteria</taxon>
        <taxon>Pseudomonadati</taxon>
        <taxon>Pseudomonadota</taxon>
        <taxon>Gammaproteobacteria</taxon>
        <taxon>Alteromonadales</taxon>
        <taxon>Shewanellaceae</taxon>
        <taxon>Shewanella</taxon>
    </lineage>
</organism>
<dbReference type="InterPro" id="IPR005526">
    <property type="entry name" value="Septum_form_inhib_MinC_C"/>
</dbReference>
<comment type="similarity">
    <text evidence="1 6">Belongs to the MinC family.</text>
</comment>
<evidence type="ECO:0000256" key="6">
    <source>
        <dbReference type="HAMAP-Rule" id="MF_00267"/>
    </source>
</evidence>
<dbReference type="NCBIfam" id="TIGR01222">
    <property type="entry name" value="minC"/>
    <property type="match status" value="1"/>
</dbReference>
<dbReference type="InterPro" id="IPR007874">
    <property type="entry name" value="MinC_N"/>
</dbReference>
<dbReference type="GeneID" id="41837101"/>
<dbReference type="SMR" id="A0A106C1E3"/>
<comment type="function">
    <text evidence="5 6">Cell division inhibitor that blocks the formation of polar Z ring septums. Rapidly oscillates between the poles of the cell to destabilize FtsZ filaments that have formed before they mature into polar Z rings. Prevents FtsZ polymerization.</text>
</comment>
<comment type="caution">
    <text evidence="9">The sequence shown here is derived from an EMBL/GenBank/DDBJ whole genome shotgun (WGS) entry which is preliminary data.</text>
</comment>
<name>A0A106C1E3_SHEFR</name>
<keyword evidence="3 6" id="KW-0717">Septation</keyword>
<reference evidence="9 10" key="1">
    <citation type="submission" date="2016-01" db="EMBL/GenBank/DDBJ databases">
        <title>Draft genome of the antarctic isolate Shewanella frigidimarina Ag06-30.</title>
        <authorList>
            <person name="Parmeciano Di Noto G."/>
            <person name="Vazquez S."/>
            <person name="Mac Cormack W."/>
            <person name="Iriarte A."/>
            <person name="Quiroga C."/>
        </authorList>
    </citation>
    <scope>NUCLEOTIDE SEQUENCE [LARGE SCALE GENOMIC DNA]</scope>
    <source>
        <strain evidence="9 10">Ag06-30</strain>
    </source>
</reference>
<dbReference type="InterPro" id="IPR016098">
    <property type="entry name" value="CAP/MinC_C"/>
</dbReference>
<evidence type="ECO:0000256" key="1">
    <source>
        <dbReference type="ARBA" id="ARBA00006291"/>
    </source>
</evidence>
<keyword evidence="2 6" id="KW-0132">Cell division</keyword>
<dbReference type="HAMAP" id="MF_00267">
    <property type="entry name" value="MinC"/>
    <property type="match status" value="1"/>
</dbReference>
<dbReference type="AlphaFoldDB" id="A0A106C1E3"/>
<dbReference type="PANTHER" id="PTHR34108">
    <property type="entry name" value="SEPTUM SITE-DETERMINING PROTEIN MINC"/>
    <property type="match status" value="1"/>
</dbReference>
<evidence type="ECO:0000313" key="9">
    <source>
        <dbReference type="EMBL" id="KVX02458.1"/>
    </source>
</evidence>
<evidence type="ECO:0000259" key="8">
    <source>
        <dbReference type="Pfam" id="PF05209"/>
    </source>
</evidence>
<dbReference type="Pfam" id="PF03775">
    <property type="entry name" value="MinC_C"/>
    <property type="match status" value="1"/>
</dbReference>
<dbReference type="GO" id="GO:1901891">
    <property type="term" value="P:regulation of cell septum assembly"/>
    <property type="evidence" value="ECO:0007669"/>
    <property type="project" value="InterPro"/>
</dbReference>
<proteinExistence type="inferred from homology"/>
<dbReference type="RefSeq" id="WP_011637203.1">
    <property type="nucleotide sequence ID" value="NZ_JBBMQR010000002.1"/>
</dbReference>
<dbReference type="Pfam" id="PF05209">
    <property type="entry name" value="MinC_N"/>
    <property type="match status" value="1"/>
</dbReference>
<sequence>MAKQNLELKATSFTLSVLHINHNDLDIIAAELDNKLAQAPQFFLGAPLVLNLSAIQHTHIDFNALKQLLIDRNLIIVGITDASAEQIEQAKSMAIAVVKSGKQARKAELPERATKIVKQNVRSGQQIYAQNADLIIFGAVGNGAEVIADGSIHIYGALRGKAMAGAAGDNQSVIIANSLEAELVSIAGQYWLTEHLQQYDLSQRGCVRLEGASLTVESLPQ</sequence>
<dbReference type="Gene3D" id="2.160.20.70">
    <property type="match status" value="1"/>
</dbReference>
<evidence type="ECO:0000256" key="4">
    <source>
        <dbReference type="ARBA" id="ARBA00023306"/>
    </source>
</evidence>
<accession>A0A106C1E3</accession>
<dbReference type="OMA" id="RRDPLWG"/>
<dbReference type="PANTHER" id="PTHR34108:SF1">
    <property type="entry name" value="SEPTUM SITE-DETERMINING PROTEIN MINC"/>
    <property type="match status" value="1"/>
</dbReference>
<dbReference type="Proteomes" id="UP000055702">
    <property type="component" value="Unassembled WGS sequence"/>
</dbReference>
<feature type="domain" description="Septum formation inhibitor MinC C-terminal" evidence="7">
    <location>
        <begin position="116"/>
        <end position="216"/>
    </location>
</feature>
<dbReference type="GO" id="GO:0000917">
    <property type="term" value="P:division septum assembly"/>
    <property type="evidence" value="ECO:0007669"/>
    <property type="project" value="UniProtKB-KW"/>
</dbReference>
<dbReference type="GO" id="GO:0000902">
    <property type="term" value="P:cell morphogenesis"/>
    <property type="evidence" value="ECO:0007669"/>
    <property type="project" value="InterPro"/>
</dbReference>
<evidence type="ECO:0000313" key="10">
    <source>
        <dbReference type="Proteomes" id="UP000055702"/>
    </source>
</evidence>
<dbReference type="GO" id="GO:0051302">
    <property type="term" value="P:regulation of cell division"/>
    <property type="evidence" value="ECO:0007669"/>
    <property type="project" value="InterPro"/>
</dbReference>
<comment type="subunit">
    <text evidence="6">Interacts with MinD and FtsZ.</text>
</comment>
<dbReference type="SUPFAM" id="SSF63848">
    <property type="entry name" value="Cell-division inhibitor MinC, C-terminal domain"/>
    <property type="match status" value="1"/>
</dbReference>